<reference evidence="3 4" key="1">
    <citation type="submission" date="2024-10" db="EMBL/GenBank/DDBJ databases">
        <authorList>
            <person name="Kim D."/>
        </authorList>
    </citation>
    <scope>NUCLEOTIDE SEQUENCE [LARGE SCALE GENOMIC DNA]</scope>
    <source>
        <strain evidence="3">Taebaek</strain>
    </source>
</reference>
<evidence type="ECO:0000313" key="3">
    <source>
        <dbReference type="EMBL" id="KAL3071701.1"/>
    </source>
</evidence>
<sequence length="543" mass="63710">MRRDIKSADLLVWAQWFQSYIEKQHKGKSRHSLHRDYVWMYLRIAYDVYEIGTEKSEFEHTFTKMETMTRKITKLLTSAFANGSRGSMMGQLRETWNEIIMGVFVGSDFELEEFVEQQLDMTGFMQQLHHRVIRELCQNIRKSDSMIQIKFGKIIKGLRESKNCRNNLTSFLNKEQIREIFQFVGIPFEEKEFENTDQKMTVPSDDQTETEKGKDQQKKKRRKSRRKKNGQKLGMIEENESEEGEEKTESKSEEKGKSEKESDEKWTKIRKEKEKKEEKEEEKEEKERKEEKMEEEENIKRKFAINAQKMMAQIEIDQKLFNKMMPNCSTSEFACCLSASFPKISQQLIRDEFDEQNSQKLEQFVEEMAINGQTADGISRKKRDKRIKAALGTINGITAKWSTDKAKLFISGSFMFGLNTTDSDIDLICVVPGNVIKKEHFLGEQNEICVEKKCQNGEEGEKQNLSTPKAFYCHLCENEKVNDLLKISHGQLMMLKFTFDGFDFDISFDFHHCKVWLIGTDQQLLNANEKQLINGQLLNFDFN</sequence>
<evidence type="ECO:0000256" key="1">
    <source>
        <dbReference type="SAM" id="MobiDB-lite"/>
    </source>
</evidence>
<feature type="region of interest" description="Disordered" evidence="1">
    <location>
        <begin position="192"/>
        <end position="297"/>
    </location>
</feature>
<dbReference type="EMBL" id="JBICCN010000389">
    <property type="protein sequence ID" value="KAL3071701.1"/>
    <property type="molecule type" value="Genomic_DNA"/>
</dbReference>
<dbReference type="Pfam" id="PF01909">
    <property type="entry name" value="NTP_transf_2"/>
    <property type="match status" value="1"/>
</dbReference>
<evidence type="ECO:0000259" key="2">
    <source>
        <dbReference type="Pfam" id="PF01909"/>
    </source>
</evidence>
<dbReference type="InterPro" id="IPR043519">
    <property type="entry name" value="NT_sf"/>
</dbReference>
<dbReference type="Proteomes" id="UP001620645">
    <property type="component" value="Unassembled WGS sequence"/>
</dbReference>
<feature type="domain" description="Polymerase nucleotidyl transferase" evidence="2">
    <location>
        <begin position="400"/>
        <end position="440"/>
    </location>
</feature>
<keyword evidence="4" id="KW-1185">Reference proteome</keyword>
<name>A0ABD2HY81_HETSC</name>
<dbReference type="AlphaFoldDB" id="A0ABD2HY81"/>
<feature type="compositionally biased region" description="Basic and acidic residues" evidence="1">
    <location>
        <begin position="247"/>
        <end position="278"/>
    </location>
</feature>
<proteinExistence type="predicted"/>
<protein>
    <recommendedName>
        <fullName evidence="2">Polymerase nucleotidyl transferase domain-containing protein</fullName>
    </recommendedName>
</protein>
<dbReference type="SUPFAM" id="SSF81301">
    <property type="entry name" value="Nucleotidyltransferase"/>
    <property type="match status" value="1"/>
</dbReference>
<dbReference type="Gene3D" id="3.30.460.10">
    <property type="entry name" value="Beta Polymerase, domain 2"/>
    <property type="match status" value="1"/>
</dbReference>
<dbReference type="InterPro" id="IPR002934">
    <property type="entry name" value="Polymerase_NTP_transf_dom"/>
</dbReference>
<comment type="caution">
    <text evidence="3">The sequence shown here is derived from an EMBL/GenBank/DDBJ whole genome shotgun (WGS) entry which is preliminary data.</text>
</comment>
<organism evidence="3 4">
    <name type="scientific">Heterodera schachtii</name>
    <name type="common">Sugarbeet cyst nematode worm</name>
    <name type="synonym">Tylenchus schachtii</name>
    <dbReference type="NCBI Taxonomy" id="97005"/>
    <lineage>
        <taxon>Eukaryota</taxon>
        <taxon>Metazoa</taxon>
        <taxon>Ecdysozoa</taxon>
        <taxon>Nematoda</taxon>
        <taxon>Chromadorea</taxon>
        <taxon>Rhabditida</taxon>
        <taxon>Tylenchina</taxon>
        <taxon>Tylenchomorpha</taxon>
        <taxon>Tylenchoidea</taxon>
        <taxon>Heteroderidae</taxon>
        <taxon>Heteroderinae</taxon>
        <taxon>Heterodera</taxon>
    </lineage>
</organism>
<feature type="compositionally biased region" description="Acidic residues" evidence="1">
    <location>
        <begin position="237"/>
        <end position="246"/>
    </location>
</feature>
<accession>A0ABD2HY81</accession>
<feature type="compositionally biased region" description="Basic residues" evidence="1">
    <location>
        <begin position="217"/>
        <end position="230"/>
    </location>
</feature>
<evidence type="ECO:0000313" key="4">
    <source>
        <dbReference type="Proteomes" id="UP001620645"/>
    </source>
</evidence>
<gene>
    <name evidence="3" type="ORF">niasHS_016376</name>
</gene>